<dbReference type="PANTHER" id="PTHR36440:SF1">
    <property type="entry name" value="PUTATIVE (AFU_ORTHOLOGUE AFUA_8G07350)-RELATED"/>
    <property type="match status" value="1"/>
</dbReference>
<evidence type="ECO:0000313" key="2">
    <source>
        <dbReference type="EMBL" id="AYN66881.1"/>
    </source>
</evidence>
<dbReference type="EMBL" id="CP032050">
    <property type="protein sequence ID" value="AYN66881.1"/>
    <property type="molecule type" value="Genomic_DNA"/>
</dbReference>
<dbReference type="SUPFAM" id="SSF51182">
    <property type="entry name" value="RmlC-like cupins"/>
    <property type="match status" value="1"/>
</dbReference>
<gene>
    <name evidence="2" type="ORF">D1013_05585</name>
</gene>
<sequence>MEKLKKLWVLGQEVTLHPTSGDYDLAIIQTPPKSQGPPPHLHHEYKEAFFIIEGEMEFFVDGHHQTLKTGESLDIPPGVLHTFANKGNVPCKFVSIHSPKGFLNFFEKFGVQYEQENALEKSVQPETIQQVLAEAENFDMHIPAVPQ</sequence>
<evidence type="ECO:0000313" key="3">
    <source>
        <dbReference type="Proteomes" id="UP000276309"/>
    </source>
</evidence>
<dbReference type="InterPro" id="IPR013096">
    <property type="entry name" value="Cupin_2"/>
</dbReference>
<dbReference type="InterPro" id="IPR011051">
    <property type="entry name" value="RmlC_Cupin_sf"/>
</dbReference>
<keyword evidence="3" id="KW-1185">Reference proteome</keyword>
<dbReference type="Gene3D" id="2.60.120.10">
    <property type="entry name" value="Jelly Rolls"/>
    <property type="match status" value="1"/>
</dbReference>
<evidence type="ECO:0000259" key="1">
    <source>
        <dbReference type="Pfam" id="PF07883"/>
    </source>
</evidence>
<dbReference type="PANTHER" id="PTHR36440">
    <property type="entry name" value="PUTATIVE (AFU_ORTHOLOGUE AFUA_8G07350)-RELATED"/>
    <property type="match status" value="1"/>
</dbReference>
<dbReference type="Pfam" id="PF07883">
    <property type="entry name" value="Cupin_2"/>
    <property type="match status" value="1"/>
</dbReference>
<proteinExistence type="predicted"/>
<dbReference type="Proteomes" id="UP000276309">
    <property type="component" value="Chromosome"/>
</dbReference>
<name>A0A3G2L3U0_9FLAO</name>
<organism evidence="2 3">
    <name type="scientific">Euzebyella marina</name>
    <dbReference type="NCBI Taxonomy" id="1761453"/>
    <lineage>
        <taxon>Bacteria</taxon>
        <taxon>Pseudomonadati</taxon>
        <taxon>Bacteroidota</taxon>
        <taxon>Flavobacteriia</taxon>
        <taxon>Flavobacteriales</taxon>
        <taxon>Flavobacteriaceae</taxon>
        <taxon>Euzebyella</taxon>
    </lineage>
</organism>
<feature type="domain" description="Cupin type-2" evidence="1">
    <location>
        <begin position="30"/>
        <end position="96"/>
    </location>
</feature>
<dbReference type="RefSeq" id="WP_121847932.1">
    <property type="nucleotide sequence ID" value="NZ_CP032050.1"/>
</dbReference>
<reference evidence="2 3" key="1">
    <citation type="submission" date="2018-08" db="EMBL/GenBank/DDBJ databases">
        <title>The reduced genetic potential of extracellular carbohydrate catabolism in Euzebyella marina RN62, a Flavobacteriia bacterium isolated from the hadal water.</title>
        <authorList>
            <person name="Xue C."/>
        </authorList>
    </citation>
    <scope>NUCLEOTIDE SEQUENCE [LARGE SCALE GENOMIC DNA]</scope>
    <source>
        <strain evidence="2 3">RN62</strain>
    </source>
</reference>
<protein>
    <submittedName>
        <fullName evidence="2">Cupin domain-containing protein</fullName>
    </submittedName>
</protein>
<dbReference type="InterPro" id="IPR053146">
    <property type="entry name" value="QDO-like"/>
</dbReference>
<dbReference type="InterPro" id="IPR014710">
    <property type="entry name" value="RmlC-like_jellyroll"/>
</dbReference>
<dbReference type="OrthoDB" id="9806121at2"/>
<accession>A0A3G2L3U0</accession>
<dbReference type="AlphaFoldDB" id="A0A3G2L3U0"/>
<dbReference type="KEGG" id="emar:D1013_05585"/>